<sequence length="138" mass="15293">MGDNTSSNDKQTTKLASLSNTFETTNHVCCFNHTLNLIIKSILKLFSRCQSTSTTDNDPMDNEVNDLLDLEANSDVDEEEANRDEDKNDDEEGVDELGEMDEVTRAALLEKTAGVHSTLSKVCSSFLFVVLLLIFTIP</sequence>
<dbReference type="InParanoid" id="A0A067PRQ5"/>
<dbReference type="OrthoDB" id="2748837at2759"/>
<organism evidence="3 4">
    <name type="scientific">Jaapia argillacea MUCL 33604</name>
    <dbReference type="NCBI Taxonomy" id="933084"/>
    <lineage>
        <taxon>Eukaryota</taxon>
        <taxon>Fungi</taxon>
        <taxon>Dikarya</taxon>
        <taxon>Basidiomycota</taxon>
        <taxon>Agaricomycotina</taxon>
        <taxon>Agaricomycetes</taxon>
        <taxon>Agaricomycetidae</taxon>
        <taxon>Jaapiales</taxon>
        <taxon>Jaapiaceae</taxon>
        <taxon>Jaapia</taxon>
    </lineage>
</organism>
<evidence type="ECO:0000313" key="4">
    <source>
        <dbReference type="Proteomes" id="UP000027265"/>
    </source>
</evidence>
<feature type="compositionally biased region" description="Acidic residues" evidence="1">
    <location>
        <begin position="58"/>
        <end position="99"/>
    </location>
</feature>
<dbReference type="Proteomes" id="UP000027265">
    <property type="component" value="Unassembled WGS sequence"/>
</dbReference>
<feature type="transmembrane region" description="Helical" evidence="2">
    <location>
        <begin position="118"/>
        <end position="137"/>
    </location>
</feature>
<keyword evidence="2" id="KW-0812">Transmembrane</keyword>
<keyword evidence="4" id="KW-1185">Reference proteome</keyword>
<keyword evidence="2" id="KW-1133">Transmembrane helix</keyword>
<evidence type="ECO:0000313" key="3">
    <source>
        <dbReference type="EMBL" id="KDQ53982.1"/>
    </source>
</evidence>
<name>A0A067PRQ5_9AGAM</name>
<dbReference type="EMBL" id="KL197731">
    <property type="protein sequence ID" value="KDQ53982.1"/>
    <property type="molecule type" value="Genomic_DNA"/>
</dbReference>
<keyword evidence="2" id="KW-0472">Membrane</keyword>
<gene>
    <name evidence="3" type="ORF">JAAARDRAFT_136250</name>
</gene>
<dbReference type="AlphaFoldDB" id="A0A067PRQ5"/>
<evidence type="ECO:0000256" key="2">
    <source>
        <dbReference type="SAM" id="Phobius"/>
    </source>
</evidence>
<protein>
    <submittedName>
        <fullName evidence="3">Uncharacterized protein</fullName>
    </submittedName>
</protein>
<evidence type="ECO:0000256" key="1">
    <source>
        <dbReference type="SAM" id="MobiDB-lite"/>
    </source>
</evidence>
<feature type="region of interest" description="Disordered" evidence="1">
    <location>
        <begin position="51"/>
        <end position="99"/>
    </location>
</feature>
<dbReference type="HOGENOM" id="CLU_1750288_0_0_1"/>
<reference evidence="4" key="1">
    <citation type="journal article" date="2014" name="Proc. Natl. Acad. Sci. U.S.A.">
        <title>Extensive sampling of basidiomycete genomes demonstrates inadequacy of the white-rot/brown-rot paradigm for wood decay fungi.</title>
        <authorList>
            <person name="Riley R."/>
            <person name="Salamov A.A."/>
            <person name="Brown D.W."/>
            <person name="Nagy L.G."/>
            <person name="Floudas D."/>
            <person name="Held B.W."/>
            <person name="Levasseur A."/>
            <person name="Lombard V."/>
            <person name="Morin E."/>
            <person name="Otillar R."/>
            <person name="Lindquist E.A."/>
            <person name="Sun H."/>
            <person name="LaButti K.M."/>
            <person name="Schmutz J."/>
            <person name="Jabbour D."/>
            <person name="Luo H."/>
            <person name="Baker S.E."/>
            <person name="Pisabarro A.G."/>
            <person name="Walton J.D."/>
            <person name="Blanchette R.A."/>
            <person name="Henrissat B."/>
            <person name="Martin F."/>
            <person name="Cullen D."/>
            <person name="Hibbett D.S."/>
            <person name="Grigoriev I.V."/>
        </authorList>
    </citation>
    <scope>NUCLEOTIDE SEQUENCE [LARGE SCALE GENOMIC DNA]</scope>
    <source>
        <strain evidence="4">MUCL 33604</strain>
    </source>
</reference>
<accession>A0A067PRQ5</accession>
<proteinExistence type="predicted"/>